<dbReference type="PANTHER" id="PTHR44591:SF23">
    <property type="entry name" value="CHEY SUBFAMILY"/>
    <property type="match status" value="1"/>
</dbReference>
<protein>
    <submittedName>
        <fullName evidence="4">Response regulator</fullName>
    </submittedName>
</protein>
<proteinExistence type="predicted"/>
<evidence type="ECO:0000256" key="1">
    <source>
        <dbReference type="ARBA" id="ARBA00022553"/>
    </source>
</evidence>
<dbReference type="InterPro" id="IPR050595">
    <property type="entry name" value="Bact_response_regulator"/>
</dbReference>
<dbReference type="Proteomes" id="UP000440224">
    <property type="component" value="Unassembled WGS sequence"/>
</dbReference>
<dbReference type="AlphaFoldDB" id="A0A6N7PY90"/>
<organism evidence="4 5">
    <name type="scientific">Polyangium spumosum</name>
    <dbReference type="NCBI Taxonomy" id="889282"/>
    <lineage>
        <taxon>Bacteria</taxon>
        <taxon>Pseudomonadati</taxon>
        <taxon>Myxococcota</taxon>
        <taxon>Polyangia</taxon>
        <taxon>Polyangiales</taxon>
        <taxon>Polyangiaceae</taxon>
        <taxon>Polyangium</taxon>
    </lineage>
</organism>
<sequence>MGTIEQGSRGVLVVEDDPDIRETIAQILEEEGYEVRGASNGKQALDLLHEGVRPQLILLDLMMPVMDGWRFRTEQRQDPTIADIPVIVISADGNLRQQAAKIQANGYLRKPVGIDTLLDAVERFLKPPAPSS</sequence>
<evidence type="ECO:0000256" key="2">
    <source>
        <dbReference type="PROSITE-ProRule" id="PRU00169"/>
    </source>
</evidence>
<gene>
    <name evidence="4" type="ORF">GF068_25385</name>
</gene>
<name>A0A6N7PY90_9BACT</name>
<dbReference type="PANTHER" id="PTHR44591">
    <property type="entry name" value="STRESS RESPONSE REGULATOR PROTEIN 1"/>
    <property type="match status" value="1"/>
</dbReference>
<dbReference type="GO" id="GO:0000160">
    <property type="term" value="P:phosphorelay signal transduction system"/>
    <property type="evidence" value="ECO:0007669"/>
    <property type="project" value="InterPro"/>
</dbReference>
<evidence type="ECO:0000313" key="5">
    <source>
        <dbReference type="Proteomes" id="UP000440224"/>
    </source>
</evidence>
<dbReference type="InterPro" id="IPR001789">
    <property type="entry name" value="Sig_transdc_resp-reg_receiver"/>
</dbReference>
<keyword evidence="5" id="KW-1185">Reference proteome</keyword>
<dbReference type="SMART" id="SM00448">
    <property type="entry name" value="REC"/>
    <property type="match status" value="1"/>
</dbReference>
<dbReference type="OrthoDB" id="5518041at2"/>
<evidence type="ECO:0000259" key="3">
    <source>
        <dbReference type="PROSITE" id="PS50110"/>
    </source>
</evidence>
<comment type="caution">
    <text evidence="4">The sequence shown here is derived from an EMBL/GenBank/DDBJ whole genome shotgun (WGS) entry which is preliminary data.</text>
</comment>
<dbReference type="Pfam" id="PF00072">
    <property type="entry name" value="Response_reg"/>
    <property type="match status" value="1"/>
</dbReference>
<accession>A0A6N7PY90</accession>
<dbReference type="InterPro" id="IPR011006">
    <property type="entry name" value="CheY-like_superfamily"/>
</dbReference>
<feature type="domain" description="Response regulatory" evidence="3">
    <location>
        <begin position="10"/>
        <end position="125"/>
    </location>
</feature>
<feature type="modified residue" description="4-aspartylphosphate" evidence="2">
    <location>
        <position position="60"/>
    </location>
</feature>
<evidence type="ECO:0000313" key="4">
    <source>
        <dbReference type="EMBL" id="MRG95225.1"/>
    </source>
</evidence>
<dbReference type="Gene3D" id="3.40.50.2300">
    <property type="match status" value="1"/>
</dbReference>
<keyword evidence="1 2" id="KW-0597">Phosphoprotein</keyword>
<dbReference type="PROSITE" id="PS50110">
    <property type="entry name" value="RESPONSE_REGULATORY"/>
    <property type="match status" value="1"/>
</dbReference>
<dbReference type="EMBL" id="WJIE01000007">
    <property type="protein sequence ID" value="MRG95225.1"/>
    <property type="molecule type" value="Genomic_DNA"/>
</dbReference>
<dbReference type="SUPFAM" id="SSF52172">
    <property type="entry name" value="CheY-like"/>
    <property type="match status" value="1"/>
</dbReference>
<reference evidence="4 5" key="1">
    <citation type="submission" date="2019-10" db="EMBL/GenBank/DDBJ databases">
        <title>A soil myxobacterium in the family Polyangiaceae.</title>
        <authorList>
            <person name="Li Y."/>
            <person name="Wang J."/>
        </authorList>
    </citation>
    <scope>NUCLEOTIDE SEQUENCE [LARGE SCALE GENOMIC DNA]</scope>
    <source>
        <strain evidence="4 5">DSM 14734</strain>
    </source>
</reference>